<evidence type="ECO:0000313" key="2">
    <source>
        <dbReference type="Proteomes" id="UP000575068"/>
    </source>
</evidence>
<sequence length="134" mass="14535">MIVADDRVARFVSEKLNFGLCPPYTALGIEKDGEIIAGAIFNVFEGVSIHVSVAGKGWTRDFLKAVGTYVFDQLGCERMTATTEQEDVIKLACRLGGQVEGVLRNQFGAGRDGTVVGILRKEYRFARVAATECG</sequence>
<evidence type="ECO:0000313" key="1">
    <source>
        <dbReference type="EMBL" id="MBB4642371.1"/>
    </source>
</evidence>
<comment type="caution">
    <text evidence="1">The sequence shown here is derived from an EMBL/GenBank/DDBJ whole genome shotgun (WGS) entry which is preliminary data.</text>
</comment>
<dbReference type="InterPro" id="IPR016181">
    <property type="entry name" value="Acyl_CoA_acyltransferase"/>
</dbReference>
<dbReference type="Gene3D" id="3.40.630.30">
    <property type="match status" value="1"/>
</dbReference>
<dbReference type="AlphaFoldDB" id="A0A840HXJ1"/>
<reference evidence="1 2" key="1">
    <citation type="submission" date="2020-08" db="EMBL/GenBank/DDBJ databases">
        <title>Genomic Encyclopedia of Type Strains, Phase IV (KMG-IV): sequencing the most valuable type-strain genomes for metagenomic binning, comparative biology and taxonomic classification.</title>
        <authorList>
            <person name="Goeker M."/>
        </authorList>
    </citation>
    <scope>NUCLEOTIDE SEQUENCE [LARGE SCALE GENOMIC DNA]</scope>
    <source>
        <strain evidence="1 2">DSM 7465</strain>
    </source>
</reference>
<dbReference type="Proteomes" id="UP000575068">
    <property type="component" value="Unassembled WGS sequence"/>
</dbReference>
<dbReference type="GO" id="GO:0016740">
    <property type="term" value="F:transferase activity"/>
    <property type="evidence" value="ECO:0007669"/>
    <property type="project" value="UniProtKB-KW"/>
</dbReference>
<gene>
    <name evidence="1" type="ORF">HNQ99_002696</name>
</gene>
<dbReference type="EMBL" id="JACHOV010000010">
    <property type="protein sequence ID" value="MBB4642371.1"/>
    <property type="molecule type" value="Genomic_DNA"/>
</dbReference>
<keyword evidence="2" id="KW-1185">Reference proteome</keyword>
<keyword evidence="1" id="KW-0808">Transferase</keyword>
<name>A0A840HXJ1_9SPHN</name>
<accession>A0A840HXJ1</accession>
<dbReference type="SUPFAM" id="SSF55729">
    <property type="entry name" value="Acyl-CoA N-acyltransferases (Nat)"/>
    <property type="match status" value="1"/>
</dbReference>
<organism evidence="1 2">
    <name type="scientific">Rhizorhapis suberifaciens</name>
    <name type="common">corky root of lettuce</name>
    <dbReference type="NCBI Taxonomy" id="13656"/>
    <lineage>
        <taxon>Bacteria</taxon>
        <taxon>Pseudomonadati</taxon>
        <taxon>Pseudomonadota</taxon>
        <taxon>Alphaproteobacteria</taxon>
        <taxon>Sphingomonadales</taxon>
        <taxon>Sphingomonadaceae</taxon>
        <taxon>Rhizorhapis</taxon>
    </lineage>
</organism>
<proteinExistence type="predicted"/>
<dbReference type="RefSeq" id="WP_221232693.1">
    <property type="nucleotide sequence ID" value="NZ_JACHOV010000010.1"/>
</dbReference>
<protein>
    <submittedName>
        <fullName evidence="1">RimJ/RimL family protein N-acetyltransferase</fullName>
    </submittedName>
</protein>